<reference evidence="2 3" key="1">
    <citation type="submission" date="2024-11" db="EMBL/GenBank/DDBJ databases">
        <title>Chromosome-level genome assembly of the freshwater bivalve Anodonta woodiana.</title>
        <authorList>
            <person name="Chen X."/>
        </authorList>
    </citation>
    <scope>NUCLEOTIDE SEQUENCE [LARGE SCALE GENOMIC DNA]</scope>
    <source>
        <strain evidence="2">MN2024</strain>
        <tissue evidence="2">Gills</tissue>
    </source>
</reference>
<name>A0ABD3TMT9_SINWO</name>
<sequence length="109" mass="12081">EFYLTTALAAGIPSAILLIGAITVCICIMKRRARTNRRGQENVSGNLNERTSTAEIAVHRLDNISTENTKVETWARSSGSYALREYGCDDKSTDSAWYITAVDILPKRK</sequence>
<keyword evidence="1" id="KW-0812">Transmembrane</keyword>
<feature type="transmembrane region" description="Helical" evidence="1">
    <location>
        <begin position="6"/>
        <end position="29"/>
    </location>
</feature>
<protein>
    <submittedName>
        <fullName evidence="2">Uncharacterized protein</fullName>
    </submittedName>
</protein>
<keyword evidence="3" id="KW-1185">Reference proteome</keyword>
<organism evidence="2 3">
    <name type="scientific">Sinanodonta woodiana</name>
    <name type="common">Chinese pond mussel</name>
    <name type="synonym">Anodonta woodiana</name>
    <dbReference type="NCBI Taxonomy" id="1069815"/>
    <lineage>
        <taxon>Eukaryota</taxon>
        <taxon>Metazoa</taxon>
        <taxon>Spiralia</taxon>
        <taxon>Lophotrochozoa</taxon>
        <taxon>Mollusca</taxon>
        <taxon>Bivalvia</taxon>
        <taxon>Autobranchia</taxon>
        <taxon>Heteroconchia</taxon>
        <taxon>Palaeoheterodonta</taxon>
        <taxon>Unionida</taxon>
        <taxon>Unionoidea</taxon>
        <taxon>Unionidae</taxon>
        <taxon>Unioninae</taxon>
        <taxon>Sinanodonta</taxon>
    </lineage>
</organism>
<proteinExistence type="predicted"/>
<evidence type="ECO:0000313" key="2">
    <source>
        <dbReference type="EMBL" id="KAL3837628.1"/>
    </source>
</evidence>
<dbReference type="EMBL" id="JBJQND010000018">
    <property type="protein sequence ID" value="KAL3837628.1"/>
    <property type="molecule type" value="Genomic_DNA"/>
</dbReference>
<feature type="non-terminal residue" evidence="2">
    <location>
        <position position="109"/>
    </location>
</feature>
<comment type="caution">
    <text evidence="2">The sequence shown here is derived from an EMBL/GenBank/DDBJ whole genome shotgun (WGS) entry which is preliminary data.</text>
</comment>
<accession>A0ABD3TMT9</accession>
<dbReference type="Proteomes" id="UP001634394">
    <property type="component" value="Unassembled WGS sequence"/>
</dbReference>
<evidence type="ECO:0000256" key="1">
    <source>
        <dbReference type="SAM" id="Phobius"/>
    </source>
</evidence>
<feature type="non-terminal residue" evidence="2">
    <location>
        <position position="1"/>
    </location>
</feature>
<keyword evidence="1" id="KW-1133">Transmembrane helix</keyword>
<gene>
    <name evidence="2" type="ORF">ACJMK2_022974</name>
</gene>
<keyword evidence="1" id="KW-0472">Membrane</keyword>
<evidence type="ECO:0000313" key="3">
    <source>
        <dbReference type="Proteomes" id="UP001634394"/>
    </source>
</evidence>
<dbReference type="AlphaFoldDB" id="A0ABD3TMT9"/>